<accession>A0A5Q2FHP7</accession>
<name>A0A5Q2FHP7_9ACTN</name>
<organism evidence="1 2">
    <name type="scientific">Raineyella fluvialis</name>
    <dbReference type="NCBI Taxonomy" id="2662261"/>
    <lineage>
        <taxon>Bacteria</taxon>
        <taxon>Bacillati</taxon>
        <taxon>Actinomycetota</taxon>
        <taxon>Actinomycetes</taxon>
        <taxon>Propionibacteriales</taxon>
        <taxon>Propionibacteriaceae</taxon>
        <taxon>Raineyella</taxon>
    </lineage>
</organism>
<evidence type="ECO:0000313" key="1">
    <source>
        <dbReference type="EMBL" id="QGF23876.1"/>
    </source>
</evidence>
<dbReference type="RefSeq" id="WP_153572406.1">
    <property type="nucleotide sequence ID" value="NZ_CP045725.1"/>
</dbReference>
<dbReference type="EMBL" id="CP045725">
    <property type="protein sequence ID" value="QGF23876.1"/>
    <property type="molecule type" value="Genomic_DNA"/>
</dbReference>
<keyword evidence="2" id="KW-1185">Reference proteome</keyword>
<dbReference type="Proteomes" id="UP000386847">
    <property type="component" value="Chromosome"/>
</dbReference>
<evidence type="ECO:0008006" key="3">
    <source>
        <dbReference type="Google" id="ProtNLM"/>
    </source>
</evidence>
<gene>
    <name evidence="1" type="ORF">Rai3103_09525</name>
</gene>
<dbReference type="AlphaFoldDB" id="A0A5Q2FHP7"/>
<dbReference type="KEGG" id="rain:Rai3103_09525"/>
<protein>
    <recommendedName>
        <fullName evidence="3">Coenzyme PQQ synthesis protein D (PqqD)</fullName>
    </recommendedName>
</protein>
<sequence length="417" mass="44111">MSALSSSGTVSRRPSAPLTLTLHGLTSNLSVKVHGQQAPAVLTALEEAWSRCLAPEQVSATIEPITVMLRHEATPDPDTTHGDAERLGEGTHVEATQLDALLQQTTQAVTHAFIAAQTGRLLMFHAGACADPQTGAAVAYVAPGGTGKTTLTRILGQTLGYLTDETVGVTPDGRIKPYPKPLSIRATEPGAAKAETSPDALGLVEAPAEPWLRRIVLLDRTDTHAGTPIVEELGLAEAITSLAPETSALSNLDRPLQLLAALINRTGPVLRCTYREADSLAPVLISLAREDIAAPGTEDDLHAAEVTRHARLERDPSEIRQPPTSELDRDAVVLVEPVDTLEVDDGMLVLYDRTVIRLTAIGRAVVDYCHQLRTPTNVADHLAGVFGAPPEGNLLDATLAVIDSLLGAGVLQRVASR</sequence>
<evidence type="ECO:0000313" key="2">
    <source>
        <dbReference type="Proteomes" id="UP000386847"/>
    </source>
</evidence>
<reference evidence="1 2" key="1">
    <citation type="submission" date="2019-10" db="EMBL/GenBank/DDBJ databases">
        <title>Genomic analysis of Raineyella sp. CBA3103.</title>
        <authorList>
            <person name="Roh S.W."/>
        </authorList>
    </citation>
    <scope>NUCLEOTIDE SEQUENCE [LARGE SCALE GENOMIC DNA]</scope>
    <source>
        <strain evidence="1 2">CBA3103</strain>
    </source>
</reference>
<proteinExistence type="predicted"/>